<sequence length="85" mass="9581">MQQPIRKIGNSQGILLPRPLLQQVGIEGVVDIEVTEGALVLRPVQPHPRAGWDDAFRQALERGDEPEADFFEGIPNSFDDTEWSW</sequence>
<protein>
    <recommendedName>
        <fullName evidence="1">SpoVT-AbrB domain-containing protein</fullName>
    </recommendedName>
</protein>
<dbReference type="RefSeq" id="WP_345269084.1">
    <property type="nucleotide sequence ID" value="NZ_BAABHB010000007.1"/>
</dbReference>
<dbReference type="InterPro" id="IPR037914">
    <property type="entry name" value="SpoVT-AbrB_sf"/>
</dbReference>
<feature type="domain" description="SpoVT-AbrB" evidence="1">
    <location>
        <begin position="6"/>
        <end position="49"/>
    </location>
</feature>
<dbReference type="InterPro" id="IPR007159">
    <property type="entry name" value="SpoVT-AbrB_dom"/>
</dbReference>
<accession>A0ABP8KND2</accession>
<dbReference type="Gene3D" id="2.10.260.10">
    <property type="match status" value="1"/>
</dbReference>
<dbReference type="Proteomes" id="UP001500936">
    <property type="component" value="Unassembled WGS sequence"/>
</dbReference>
<name>A0ABP8KND2_9BACT</name>
<dbReference type="SMART" id="SM00966">
    <property type="entry name" value="SpoVT_AbrB"/>
    <property type="match status" value="1"/>
</dbReference>
<gene>
    <name evidence="2" type="ORF">GCM10023187_34280</name>
</gene>
<evidence type="ECO:0000313" key="2">
    <source>
        <dbReference type="EMBL" id="GAA4410106.1"/>
    </source>
</evidence>
<evidence type="ECO:0000313" key="3">
    <source>
        <dbReference type="Proteomes" id="UP001500936"/>
    </source>
</evidence>
<dbReference type="EMBL" id="BAABHB010000007">
    <property type="protein sequence ID" value="GAA4410106.1"/>
    <property type="molecule type" value="Genomic_DNA"/>
</dbReference>
<evidence type="ECO:0000259" key="1">
    <source>
        <dbReference type="SMART" id="SM00966"/>
    </source>
</evidence>
<keyword evidence="3" id="KW-1185">Reference proteome</keyword>
<comment type="caution">
    <text evidence="2">The sequence shown here is derived from an EMBL/GenBank/DDBJ whole genome shotgun (WGS) entry which is preliminary data.</text>
</comment>
<dbReference type="SUPFAM" id="SSF89447">
    <property type="entry name" value="AbrB/MazE/MraZ-like"/>
    <property type="match status" value="1"/>
</dbReference>
<dbReference type="Pfam" id="PF04014">
    <property type="entry name" value="MazE_antitoxin"/>
    <property type="match status" value="1"/>
</dbReference>
<organism evidence="2 3">
    <name type="scientific">Nibrella viscosa</name>
    <dbReference type="NCBI Taxonomy" id="1084524"/>
    <lineage>
        <taxon>Bacteria</taxon>
        <taxon>Pseudomonadati</taxon>
        <taxon>Bacteroidota</taxon>
        <taxon>Cytophagia</taxon>
        <taxon>Cytophagales</taxon>
        <taxon>Spirosomataceae</taxon>
        <taxon>Nibrella</taxon>
    </lineage>
</organism>
<proteinExistence type="predicted"/>
<reference evidence="3" key="1">
    <citation type="journal article" date="2019" name="Int. J. Syst. Evol. Microbiol.">
        <title>The Global Catalogue of Microorganisms (GCM) 10K type strain sequencing project: providing services to taxonomists for standard genome sequencing and annotation.</title>
        <authorList>
            <consortium name="The Broad Institute Genomics Platform"/>
            <consortium name="The Broad Institute Genome Sequencing Center for Infectious Disease"/>
            <person name="Wu L."/>
            <person name="Ma J."/>
        </authorList>
    </citation>
    <scope>NUCLEOTIDE SEQUENCE [LARGE SCALE GENOMIC DNA]</scope>
    <source>
        <strain evidence="3">JCM 17925</strain>
    </source>
</reference>